<evidence type="ECO:0000313" key="2">
    <source>
        <dbReference type="Proteomes" id="UP000663981"/>
    </source>
</evidence>
<sequence>MSSCNLDHSLDDVKKKLADQRPFLIPALAEKCSQYLTAAQNQNDLNELFHLLKKYDLASDEEREIRNQKLVSFFHK</sequence>
<keyword evidence="1" id="KW-0689">Ribosomal protein</keyword>
<proteinExistence type="predicted"/>
<keyword evidence="2" id="KW-1185">Reference proteome</keyword>
<name>A0ABS3N1L5_9BACI</name>
<accession>A0ABS3N1L5</accession>
<gene>
    <name evidence="1" type="ORF">I7822_10235</name>
</gene>
<dbReference type="GO" id="GO:0005840">
    <property type="term" value="C:ribosome"/>
    <property type="evidence" value="ECO:0007669"/>
    <property type="project" value="UniProtKB-KW"/>
</dbReference>
<dbReference type="Proteomes" id="UP000663981">
    <property type="component" value="Unassembled WGS sequence"/>
</dbReference>
<protein>
    <submittedName>
        <fullName evidence="1">50S ribosomal protein L7ae</fullName>
    </submittedName>
</protein>
<dbReference type="EMBL" id="JAGDEL010000006">
    <property type="protein sequence ID" value="MBO1512045.1"/>
    <property type="molecule type" value="Genomic_DNA"/>
</dbReference>
<reference evidence="1 2" key="1">
    <citation type="submission" date="2021-03" db="EMBL/GenBank/DDBJ databases">
        <title>Whole genome sequence of Metabacillus bambusae BG109.</title>
        <authorList>
            <person name="Jeong J.W."/>
        </authorList>
    </citation>
    <scope>NUCLEOTIDE SEQUENCE [LARGE SCALE GENOMIC DNA]</scope>
    <source>
        <strain evidence="1 2">BG109</strain>
    </source>
</reference>
<keyword evidence="1" id="KW-0687">Ribonucleoprotein</keyword>
<organism evidence="1 2">
    <name type="scientific">Metabacillus bambusae</name>
    <dbReference type="NCBI Taxonomy" id="2795218"/>
    <lineage>
        <taxon>Bacteria</taxon>
        <taxon>Bacillati</taxon>
        <taxon>Bacillota</taxon>
        <taxon>Bacilli</taxon>
        <taxon>Bacillales</taxon>
        <taxon>Bacillaceae</taxon>
        <taxon>Metabacillus</taxon>
    </lineage>
</organism>
<comment type="caution">
    <text evidence="1">The sequence shown here is derived from an EMBL/GenBank/DDBJ whole genome shotgun (WGS) entry which is preliminary data.</text>
</comment>
<evidence type="ECO:0000313" key="1">
    <source>
        <dbReference type="EMBL" id="MBO1512045.1"/>
    </source>
</evidence>